<dbReference type="Gene3D" id="3.40.366.10">
    <property type="entry name" value="Malonyl-Coenzyme A Acyl Carrier Protein, domain 2"/>
    <property type="match status" value="1"/>
</dbReference>
<evidence type="ECO:0000313" key="7">
    <source>
        <dbReference type="EMBL" id="GBR74170.1"/>
    </source>
</evidence>
<evidence type="ECO:0000313" key="8">
    <source>
        <dbReference type="Proteomes" id="UP000269352"/>
    </source>
</evidence>
<dbReference type="InterPro" id="IPR050858">
    <property type="entry name" value="Mal-CoA-ACP_Trans/PKS_FabD"/>
</dbReference>
<accession>A0A388TE16</accession>
<dbReference type="SMART" id="SM00827">
    <property type="entry name" value="PKS_AT"/>
    <property type="match status" value="1"/>
</dbReference>
<dbReference type="GO" id="GO:0004314">
    <property type="term" value="F:[acyl-carrier-protein] S-malonyltransferase activity"/>
    <property type="evidence" value="ECO:0007669"/>
    <property type="project" value="UniProtKB-EC"/>
</dbReference>
<sequence>MTKTAFIFPGQGSQFPGMGKDLYDSVPAAKEIFRQADQALGFSLTDLIFTGAAADLQKTYNAQPAILTVSIALLTAKNVLPDLAAGHSLGEYSALVCAGALDFREAVSLVRFRGECMERAVPDGAGGMAAVLGLADEIIEQVLAKSAGVEIANYNCPGQTVISGASTALQKICAELTAAGAKRVMPLAVSGPFHSSMMQAAAGEYKQRLDAARIGEPKIPVVANVTADYAPNAAIIKDLLYRQVFSPVRWTQSVRKMATDGVNVFTEIGPGNVLTNLVKKIIPAN</sequence>
<feature type="active site" evidence="5">
    <location>
        <position position="194"/>
    </location>
</feature>
<evidence type="ECO:0000256" key="1">
    <source>
        <dbReference type="ARBA" id="ARBA00022679"/>
    </source>
</evidence>
<comment type="caution">
    <text evidence="7">The sequence shown here is derived from an EMBL/GenBank/DDBJ whole genome shotgun (WGS) entry which is preliminary data.</text>
</comment>
<dbReference type="Gene3D" id="3.30.70.250">
    <property type="entry name" value="Malonyl-CoA ACP transacylase, ACP-binding"/>
    <property type="match status" value="1"/>
</dbReference>
<dbReference type="FunFam" id="3.30.70.250:FF:000001">
    <property type="entry name" value="Malonyl CoA-acyl carrier protein transacylase"/>
    <property type="match status" value="1"/>
</dbReference>
<dbReference type="SUPFAM" id="SSF52151">
    <property type="entry name" value="FabD/lysophospholipase-like"/>
    <property type="match status" value="1"/>
</dbReference>
<dbReference type="InterPro" id="IPR004410">
    <property type="entry name" value="Malonyl_CoA-ACP_transAc_FabD"/>
</dbReference>
<organism evidence="7 8">
    <name type="scientific">Termititenax aidoneus</name>
    <dbReference type="NCBI Taxonomy" id="2218524"/>
    <lineage>
        <taxon>Bacteria</taxon>
        <taxon>Bacillati</taxon>
        <taxon>Candidatus Margulisiibacteriota</taxon>
        <taxon>Candidatus Termititenacia</taxon>
        <taxon>Candidatus Termititenacales</taxon>
        <taxon>Candidatus Termititenacaceae</taxon>
        <taxon>Candidatus Termititenax</taxon>
    </lineage>
</organism>
<evidence type="ECO:0000259" key="6">
    <source>
        <dbReference type="SMART" id="SM00827"/>
    </source>
</evidence>
<dbReference type="GO" id="GO:0005829">
    <property type="term" value="C:cytosol"/>
    <property type="evidence" value="ECO:0007669"/>
    <property type="project" value="TreeGrafter"/>
</dbReference>
<dbReference type="Proteomes" id="UP000269352">
    <property type="component" value="Unassembled WGS sequence"/>
</dbReference>
<dbReference type="EMBL" id="BGZN01000033">
    <property type="protein sequence ID" value="GBR74170.1"/>
    <property type="molecule type" value="Genomic_DNA"/>
</dbReference>
<comment type="similarity">
    <text evidence="4">Belongs to the fabD family.</text>
</comment>
<feature type="domain" description="Malonyl-CoA:ACP transacylase (MAT)" evidence="6">
    <location>
        <begin position="7"/>
        <end position="285"/>
    </location>
</feature>
<dbReference type="GO" id="GO:0006633">
    <property type="term" value="P:fatty acid biosynthetic process"/>
    <property type="evidence" value="ECO:0007669"/>
    <property type="project" value="TreeGrafter"/>
</dbReference>
<proteinExistence type="inferred from homology"/>
<evidence type="ECO:0000256" key="4">
    <source>
        <dbReference type="PIRNR" id="PIRNR000446"/>
    </source>
</evidence>
<feature type="active site" evidence="5">
    <location>
        <position position="88"/>
    </location>
</feature>
<dbReference type="AlphaFoldDB" id="A0A388TE16"/>
<dbReference type="PANTHER" id="PTHR42681:SF1">
    <property type="entry name" value="MALONYL-COA-ACYL CARRIER PROTEIN TRANSACYLASE, MITOCHONDRIAL"/>
    <property type="match status" value="1"/>
</dbReference>
<gene>
    <name evidence="7" type="primary">fabD</name>
    <name evidence="7" type="ORF">NO1_1395</name>
</gene>
<dbReference type="Pfam" id="PF00698">
    <property type="entry name" value="Acyl_transf_1"/>
    <property type="match status" value="1"/>
</dbReference>
<dbReference type="InterPro" id="IPR024925">
    <property type="entry name" value="Malonyl_CoA-ACP_transAc"/>
</dbReference>
<protein>
    <recommendedName>
        <fullName evidence="4">Malonyl CoA-acyl carrier protein transacylase</fullName>
        <ecNumber evidence="4">2.3.1.39</ecNumber>
    </recommendedName>
</protein>
<dbReference type="SUPFAM" id="SSF55048">
    <property type="entry name" value="Probable ACP-binding domain of malonyl-CoA ACP transacylase"/>
    <property type="match status" value="1"/>
</dbReference>
<evidence type="ECO:0000256" key="5">
    <source>
        <dbReference type="PIRSR" id="PIRSR000446-1"/>
    </source>
</evidence>
<dbReference type="InterPro" id="IPR001227">
    <property type="entry name" value="Ac_transferase_dom_sf"/>
</dbReference>
<keyword evidence="2 4" id="KW-0012">Acyltransferase</keyword>
<dbReference type="InterPro" id="IPR016035">
    <property type="entry name" value="Acyl_Trfase/lysoPLipase"/>
</dbReference>
<evidence type="ECO:0000256" key="2">
    <source>
        <dbReference type="ARBA" id="ARBA00023315"/>
    </source>
</evidence>
<dbReference type="InterPro" id="IPR016036">
    <property type="entry name" value="Malonyl_transacylase_ACP-bd"/>
</dbReference>
<dbReference type="PANTHER" id="PTHR42681">
    <property type="entry name" value="MALONYL-COA-ACYL CARRIER PROTEIN TRANSACYLASE, MITOCHONDRIAL"/>
    <property type="match status" value="1"/>
</dbReference>
<dbReference type="NCBIfam" id="TIGR00128">
    <property type="entry name" value="fabD"/>
    <property type="match status" value="1"/>
</dbReference>
<keyword evidence="8" id="KW-1185">Reference proteome</keyword>
<evidence type="ECO:0000256" key="3">
    <source>
        <dbReference type="ARBA" id="ARBA00048462"/>
    </source>
</evidence>
<name>A0A388TE16_TERA1</name>
<keyword evidence="1 4" id="KW-0808">Transferase</keyword>
<dbReference type="PIRSF" id="PIRSF000446">
    <property type="entry name" value="Mct"/>
    <property type="match status" value="1"/>
</dbReference>
<dbReference type="InterPro" id="IPR014043">
    <property type="entry name" value="Acyl_transferase_dom"/>
</dbReference>
<reference evidence="7 8" key="1">
    <citation type="journal article" date="2019" name="ISME J.">
        <title>Genome analyses of uncultured TG2/ZB3 bacteria in 'Margulisbacteria' specifically attached to ectosymbiotic spirochetes of protists in the termite gut.</title>
        <authorList>
            <person name="Utami Y.D."/>
            <person name="Kuwahara H."/>
            <person name="Igai K."/>
            <person name="Murakami T."/>
            <person name="Sugaya K."/>
            <person name="Morikawa T."/>
            <person name="Nagura Y."/>
            <person name="Yuki M."/>
            <person name="Deevong P."/>
            <person name="Inoue T."/>
            <person name="Kihara K."/>
            <person name="Lo N."/>
            <person name="Yamada A."/>
            <person name="Ohkuma M."/>
            <person name="Hongoh Y."/>
        </authorList>
    </citation>
    <scope>NUCLEOTIDE SEQUENCE [LARGE SCALE GENOMIC DNA]</scope>
    <source>
        <strain evidence="7">NkOx7-01</strain>
    </source>
</reference>
<dbReference type="EC" id="2.3.1.39" evidence="4"/>
<comment type="catalytic activity">
    <reaction evidence="3 4">
        <text>holo-[ACP] + malonyl-CoA = malonyl-[ACP] + CoA</text>
        <dbReference type="Rhea" id="RHEA:41792"/>
        <dbReference type="Rhea" id="RHEA-COMP:9623"/>
        <dbReference type="Rhea" id="RHEA-COMP:9685"/>
        <dbReference type="ChEBI" id="CHEBI:57287"/>
        <dbReference type="ChEBI" id="CHEBI:57384"/>
        <dbReference type="ChEBI" id="CHEBI:64479"/>
        <dbReference type="ChEBI" id="CHEBI:78449"/>
        <dbReference type="EC" id="2.3.1.39"/>
    </reaction>
</comment>